<reference evidence="1 2" key="1">
    <citation type="journal article" date="2018" name="Mol. Plant">
        <title>The genome of Artemisia annua provides insight into the evolution of Asteraceae family and artemisinin biosynthesis.</title>
        <authorList>
            <person name="Shen Q."/>
            <person name="Zhang L."/>
            <person name="Liao Z."/>
            <person name="Wang S."/>
            <person name="Yan T."/>
            <person name="Shi P."/>
            <person name="Liu M."/>
            <person name="Fu X."/>
            <person name="Pan Q."/>
            <person name="Wang Y."/>
            <person name="Lv Z."/>
            <person name="Lu X."/>
            <person name="Zhang F."/>
            <person name="Jiang W."/>
            <person name="Ma Y."/>
            <person name="Chen M."/>
            <person name="Hao X."/>
            <person name="Li L."/>
            <person name="Tang Y."/>
            <person name="Lv G."/>
            <person name="Zhou Y."/>
            <person name="Sun X."/>
            <person name="Brodelius P.E."/>
            <person name="Rose J.K.C."/>
            <person name="Tang K."/>
        </authorList>
    </citation>
    <scope>NUCLEOTIDE SEQUENCE [LARGE SCALE GENOMIC DNA]</scope>
    <source>
        <strain evidence="2">cv. Huhao1</strain>
        <tissue evidence="1">Leaf</tissue>
    </source>
</reference>
<organism evidence="1 2">
    <name type="scientific">Artemisia annua</name>
    <name type="common">Sweet wormwood</name>
    <dbReference type="NCBI Taxonomy" id="35608"/>
    <lineage>
        <taxon>Eukaryota</taxon>
        <taxon>Viridiplantae</taxon>
        <taxon>Streptophyta</taxon>
        <taxon>Embryophyta</taxon>
        <taxon>Tracheophyta</taxon>
        <taxon>Spermatophyta</taxon>
        <taxon>Magnoliopsida</taxon>
        <taxon>eudicotyledons</taxon>
        <taxon>Gunneridae</taxon>
        <taxon>Pentapetalae</taxon>
        <taxon>asterids</taxon>
        <taxon>campanulids</taxon>
        <taxon>Asterales</taxon>
        <taxon>Asteraceae</taxon>
        <taxon>Asteroideae</taxon>
        <taxon>Anthemideae</taxon>
        <taxon>Artemisiinae</taxon>
        <taxon>Artemisia</taxon>
    </lineage>
</organism>
<comment type="caution">
    <text evidence="1">The sequence shown here is derived from an EMBL/GenBank/DDBJ whole genome shotgun (WGS) entry which is preliminary data.</text>
</comment>
<gene>
    <name evidence="1" type="ORF">CTI12_AA238470</name>
</gene>
<evidence type="ECO:0000313" key="2">
    <source>
        <dbReference type="Proteomes" id="UP000245207"/>
    </source>
</evidence>
<keyword evidence="2" id="KW-1185">Reference proteome</keyword>
<evidence type="ECO:0000313" key="1">
    <source>
        <dbReference type="EMBL" id="PWA67761.1"/>
    </source>
</evidence>
<protein>
    <submittedName>
        <fullName evidence="1">Uncharacterized protein</fullName>
    </submittedName>
</protein>
<sequence length="112" mass="12599">MAEADVPEFKVRLFGVVGSRQHEFPTGDSIGAIVFEGGPDVETVFDVVVEQHDCQLQQVIKLNASYMSMQFPLLFFFGEDGYHLGRMLLSRGYIFRPSQKNVIENVLCIRAA</sequence>
<dbReference type="PANTHER" id="PTHR45786:SF74">
    <property type="entry name" value="ATP-DEPENDENT DNA HELICASE"/>
    <property type="match status" value="1"/>
</dbReference>
<dbReference type="AlphaFoldDB" id="A0A2U1N2L4"/>
<dbReference type="PANTHER" id="PTHR45786">
    <property type="entry name" value="DNA BINDING PROTEIN-LIKE"/>
    <property type="match status" value="1"/>
</dbReference>
<accession>A0A2U1N2L4</accession>
<dbReference type="EMBL" id="PKPP01003766">
    <property type="protein sequence ID" value="PWA67761.1"/>
    <property type="molecule type" value="Genomic_DNA"/>
</dbReference>
<proteinExistence type="predicted"/>
<name>A0A2U1N2L4_ARTAN</name>
<dbReference type="Proteomes" id="UP000245207">
    <property type="component" value="Unassembled WGS sequence"/>
</dbReference>
<dbReference type="OrthoDB" id="1928976at2759"/>